<dbReference type="OMA" id="NFHAARA"/>
<dbReference type="STRING" id="5643.A0A060SDQ3"/>
<sequence length="864" mass="97597">MFSFLTSWLVPSSSRLHLAELRNQQTQCGLDSDSQFSERDSSPEYVEADPISRRNVNGAQENLFFSALTAPYEPIPPPPRHLIHAPRPARASESQSCATIDWSQPQDSDDFSSDDEDQGEMDTSDMLVDPQGLLDRPAYQPVDKFSWAKGMSLVDTQLLYNIHVEKTYSSSLMKGRIGDRELMYICKRWTRAARPSWKGFYAELKLFSSPQYLRDMQGNGIPYLINVYSDPCAISFVMSLPHDSFWIEASADMPSELKKQVVLTYIALHARGVLHGAPELHNILIGGDGRVTLVNFHAARARKPIPELNLMSVTKAELDLELRQVMFKLDYEGARKREYAKRQRLQPLWDRLDECARRGLPMEKFPIDELRDPPPSREHWKADWINSLDRRPRRFVVPGQSPEEVSQACTSFCTMLQEWHELEKEDVVSPLIWVNPSPSSSDRKHAAVASLSSGHSSTTEHATPSAMPYMNPRKRKKESGPDDVPLPYKRVRGADLNDASISTPPRYERTTISYDTGDSVILLPAAITTHSEPKANRVRDFAYEPYDGPRGYYFPHPPTEARRDMMRAVYIRNANAIACGEQGLPYYRLDRWFLAPPSFKRRLVNGMHVSRGALKRQRDEAEKPVSLHEQRHAKKRRFEDDRRAALSEDRVVWFNDTVSYQDPPREEDYERNNAKSTSSVRTPQGQRFSGNTARPSRSILKPTRPVKSVSYDLANWGGLASLNAGVAFYTATSPFERLVSGMWERSGGNDSRLARYDRAIDERTGAPFRSGAEGARSSFATASETLRQTTPGFALTPDEMAVAAETSVVDEGSMLRASDRPATTHDLRSNLASGGDGGSRYDRKSVDDLEEEMEVEAILDFNNA</sequence>
<feature type="compositionally biased region" description="Basic and acidic residues" evidence="1">
    <location>
        <begin position="817"/>
        <end position="828"/>
    </location>
</feature>
<feature type="compositionally biased region" description="Basic and acidic residues" evidence="1">
    <location>
        <begin position="616"/>
        <end position="630"/>
    </location>
</feature>
<dbReference type="OrthoDB" id="2687876at2759"/>
<evidence type="ECO:0000256" key="1">
    <source>
        <dbReference type="SAM" id="MobiDB-lite"/>
    </source>
</evidence>
<evidence type="ECO:0000313" key="2">
    <source>
        <dbReference type="EMBL" id="CDO72306.1"/>
    </source>
</evidence>
<name>A0A060SDQ3_PYCCI</name>
<comment type="caution">
    <text evidence="2">The sequence shown here is derived from an EMBL/GenBank/DDBJ whole genome shotgun (WGS) entry which is preliminary data.</text>
</comment>
<proteinExistence type="predicted"/>
<dbReference type="InterPro" id="IPR011009">
    <property type="entry name" value="Kinase-like_dom_sf"/>
</dbReference>
<evidence type="ECO:0008006" key="4">
    <source>
        <dbReference type="Google" id="ProtNLM"/>
    </source>
</evidence>
<feature type="region of interest" description="Disordered" evidence="1">
    <location>
        <begin position="27"/>
        <end position="50"/>
    </location>
</feature>
<dbReference type="AlphaFoldDB" id="A0A060SDQ3"/>
<dbReference type="EMBL" id="CCBP010000112">
    <property type="protein sequence ID" value="CDO72306.1"/>
    <property type="molecule type" value="Genomic_DNA"/>
</dbReference>
<feature type="region of interest" description="Disordered" evidence="1">
    <location>
        <begin position="437"/>
        <end position="489"/>
    </location>
</feature>
<feature type="compositionally biased region" description="Polar residues" evidence="1">
    <location>
        <begin position="450"/>
        <end position="462"/>
    </location>
</feature>
<protein>
    <recommendedName>
        <fullName evidence="4">Protein kinase domain-containing protein</fullName>
    </recommendedName>
</protein>
<accession>A0A060SDQ3</accession>
<reference evidence="2" key="1">
    <citation type="submission" date="2014-01" db="EMBL/GenBank/DDBJ databases">
        <title>The genome of the white-rot fungus Pycnoporus cinnabarinus: a basidiomycete model with a versatile arsenal for lignocellulosic biomass breakdown.</title>
        <authorList>
            <person name="Levasseur A."/>
            <person name="Lomascolo A."/>
            <person name="Ruiz-Duenas F.J."/>
            <person name="Uzan E."/>
            <person name="Piumi F."/>
            <person name="Kues U."/>
            <person name="Ram A.F.J."/>
            <person name="Murat C."/>
            <person name="Haon M."/>
            <person name="Benoit I."/>
            <person name="Arfi Y."/>
            <person name="Chevret D."/>
            <person name="Drula E."/>
            <person name="Kwon M.J."/>
            <person name="Gouret P."/>
            <person name="Lesage-Meessen L."/>
            <person name="Lombard V."/>
            <person name="Mariette J."/>
            <person name="Noirot C."/>
            <person name="Park J."/>
            <person name="Patyshakuliyeva A."/>
            <person name="Wieneger R.A.B."/>
            <person name="Wosten H.A.B."/>
            <person name="Martin F."/>
            <person name="Coutinho P.M."/>
            <person name="de Vries R."/>
            <person name="Martinez A.T."/>
            <person name="Klopp C."/>
            <person name="Pontarotti P."/>
            <person name="Henrissat B."/>
            <person name="Record E."/>
        </authorList>
    </citation>
    <scope>NUCLEOTIDE SEQUENCE [LARGE SCALE GENOMIC DNA]</scope>
    <source>
        <strain evidence="2">BRFM137</strain>
    </source>
</reference>
<feature type="compositionally biased region" description="Acidic residues" evidence="1">
    <location>
        <begin position="107"/>
        <end position="123"/>
    </location>
</feature>
<organism evidence="2 3">
    <name type="scientific">Pycnoporus cinnabarinus</name>
    <name type="common">Cinnabar-red polypore</name>
    <name type="synonym">Trametes cinnabarina</name>
    <dbReference type="NCBI Taxonomy" id="5643"/>
    <lineage>
        <taxon>Eukaryota</taxon>
        <taxon>Fungi</taxon>
        <taxon>Dikarya</taxon>
        <taxon>Basidiomycota</taxon>
        <taxon>Agaricomycotina</taxon>
        <taxon>Agaricomycetes</taxon>
        <taxon>Polyporales</taxon>
        <taxon>Polyporaceae</taxon>
        <taxon>Trametes</taxon>
    </lineage>
</organism>
<feature type="region of interest" description="Disordered" evidence="1">
    <location>
        <begin position="614"/>
        <end position="641"/>
    </location>
</feature>
<dbReference type="SUPFAM" id="SSF56112">
    <property type="entry name" value="Protein kinase-like (PK-like)"/>
    <property type="match status" value="1"/>
</dbReference>
<feature type="region of interest" description="Disordered" evidence="1">
    <location>
        <begin position="662"/>
        <end position="699"/>
    </location>
</feature>
<feature type="region of interest" description="Disordered" evidence="1">
    <location>
        <begin position="76"/>
        <end position="130"/>
    </location>
</feature>
<feature type="compositionally biased region" description="Basic and acidic residues" evidence="1">
    <location>
        <begin position="663"/>
        <end position="673"/>
    </location>
</feature>
<keyword evidence="3" id="KW-1185">Reference proteome</keyword>
<gene>
    <name evidence="2" type="ORF">BN946_scf184977.g3</name>
</gene>
<feature type="region of interest" description="Disordered" evidence="1">
    <location>
        <begin position="815"/>
        <end position="847"/>
    </location>
</feature>
<evidence type="ECO:0000313" key="3">
    <source>
        <dbReference type="Proteomes" id="UP000029665"/>
    </source>
</evidence>
<dbReference type="Proteomes" id="UP000029665">
    <property type="component" value="Unassembled WGS sequence"/>
</dbReference>
<feature type="compositionally biased region" description="Polar residues" evidence="1">
    <location>
        <begin position="674"/>
        <end position="695"/>
    </location>
</feature>
<dbReference type="HOGENOM" id="CLU_331540_0_0_1"/>